<keyword evidence="11" id="KW-1185">Reference proteome</keyword>
<evidence type="ECO:0000313" key="11">
    <source>
        <dbReference type="Proteomes" id="UP000325255"/>
    </source>
</evidence>
<comment type="subcellular location">
    <subcellularLocation>
        <location evidence="1">Cell membrane</location>
        <topology evidence="1">Multi-pass membrane protein</topology>
    </subcellularLocation>
</comment>
<dbReference type="RefSeq" id="WP_150038528.1">
    <property type="nucleotide sequence ID" value="NZ_OW485601.1"/>
</dbReference>
<evidence type="ECO:0000256" key="4">
    <source>
        <dbReference type="ARBA" id="ARBA00022692"/>
    </source>
</evidence>
<sequence length="292" mass="30471">MTDFLQLVVSGTATGACYALAALAFTLLWQASGTINFALGEMVMLPAFLMLFCLRTLDLPLAPAFLLTCIASMLVLGWGFKKAVADPLIRHGVVPLVIATLGLSTALKQTVRAGYSADVFTFPSIFPDTLLSIGGAKLSVAELGTLLVAGGVVLALQLFLSRTLTGRSMQAVAQNRDAAAVLGINVERMVLYAFLVTALLAATSALLIAPTSLAKFDMGDTLGLKAFYAAIIGGFNQSRGALLGGVLVGVLENLVGAYISPGYKDGVALALFLAVILFRPQGLLGTAEERRV</sequence>
<reference evidence="10 11" key="1">
    <citation type="submission" date="2019-09" db="EMBL/GenBank/DDBJ databases">
        <title>Genome sequence of Rhodovastum atsumiense, a diverse member of the Acetobacteraceae family of non-sulfur purple photosynthetic bacteria.</title>
        <authorList>
            <person name="Meyer T."/>
            <person name="Kyndt J."/>
        </authorList>
    </citation>
    <scope>NUCLEOTIDE SEQUENCE [LARGE SCALE GENOMIC DNA]</scope>
    <source>
        <strain evidence="10 11">DSM 21279</strain>
    </source>
</reference>
<evidence type="ECO:0000256" key="1">
    <source>
        <dbReference type="ARBA" id="ARBA00004651"/>
    </source>
</evidence>
<dbReference type="GO" id="GO:0022857">
    <property type="term" value="F:transmembrane transporter activity"/>
    <property type="evidence" value="ECO:0007669"/>
    <property type="project" value="InterPro"/>
</dbReference>
<dbReference type="InterPro" id="IPR001851">
    <property type="entry name" value="ABC_transp_permease"/>
</dbReference>
<keyword evidence="7 9" id="KW-0472">Membrane</keyword>
<organism evidence="10 11">
    <name type="scientific">Rhodovastum atsumiense</name>
    <dbReference type="NCBI Taxonomy" id="504468"/>
    <lineage>
        <taxon>Bacteria</taxon>
        <taxon>Pseudomonadati</taxon>
        <taxon>Pseudomonadota</taxon>
        <taxon>Alphaproteobacteria</taxon>
        <taxon>Acetobacterales</taxon>
        <taxon>Acetobacteraceae</taxon>
        <taxon>Rhodovastum</taxon>
    </lineage>
</organism>
<comment type="caution">
    <text evidence="10">The sequence shown here is derived from an EMBL/GenBank/DDBJ whole genome shotgun (WGS) entry which is preliminary data.</text>
</comment>
<dbReference type="PANTHER" id="PTHR11795">
    <property type="entry name" value="BRANCHED-CHAIN AMINO ACID TRANSPORT SYSTEM PERMEASE PROTEIN LIVH"/>
    <property type="match status" value="1"/>
</dbReference>
<keyword evidence="4 9" id="KW-0812">Transmembrane</keyword>
<evidence type="ECO:0000256" key="6">
    <source>
        <dbReference type="ARBA" id="ARBA00022989"/>
    </source>
</evidence>
<dbReference type="InterPro" id="IPR052157">
    <property type="entry name" value="BCAA_transport_permease"/>
</dbReference>
<dbReference type="Pfam" id="PF02653">
    <property type="entry name" value="BPD_transp_2"/>
    <property type="match status" value="1"/>
</dbReference>
<keyword evidence="5" id="KW-0029">Amino-acid transport</keyword>
<keyword evidence="2" id="KW-0813">Transport</keyword>
<dbReference type="GO" id="GO:0005886">
    <property type="term" value="C:plasma membrane"/>
    <property type="evidence" value="ECO:0007669"/>
    <property type="project" value="UniProtKB-SubCell"/>
</dbReference>
<keyword evidence="6 9" id="KW-1133">Transmembrane helix</keyword>
<protein>
    <submittedName>
        <fullName evidence="10">Branched-chain amino acid ABC transporter permease</fullName>
    </submittedName>
</protein>
<dbReference type="PANTHER" id="PTHR11795:SF450">
    <property type="entry name" value="ABC TRANSPORTER PERMEASE PROTEIN"/>
    <property type="match status" value="1"/>
</dbReference>
<dbReference type="OrthoDB" id="9778908at2"/>
<gene>
    <name evidence="10" type="ORF">F1189_00890</name>
</gene>
<keyword evidence="3" id="KW-1003">Cell membrane</keyword>
<evidence type="ECO:0000256" key="8">
    <source>
        <dbReference type="ARBA" id="ARBA00037998"/>
    </source>
</evidence>
<dbReference type="GO" id="GO:0006865">
    <property type="term" value="P:amino acid transport"/>
    <property type="evidence" value="ECO:0007669"/>
    <property type="project" value="UniProtKB-KW"/>
</dbReference>
<comment type="similarity">
    <text evidence="8">Belongs to the binding-protein-dependent transport system permease family. LivHM subfamily.</text>
</comment>
<feature type="transmembrane region" description="Helical" evidence="9">
    <location>
        <begin position="7"/>
        <end position="29"/>
    </location>
</feature>
<evidence type="ECO:0000256" key="7">
    <source>
        <dbReference type="ARBA" id="ARBA00023136"/>
    </source>
</evidence>
<feature type="transmembrane region" description="Helical" evidence="9">
    <location>
        <begin position="266"/>
        <end position="287"/>
    </location>
</feature>
<feature type="transmembrane region" description="Helical" evidence="9">
    <location>
        <begin position="61"/>
        <end position="81"/>
    </location>
</feature>
<feature type="transmembrane region" description="Helical" evidence="9">
    <location>
        <begin position="189"/>
        <end position="209"/>
    </location>
</feature>
<name>A0A5M6J3N1_9PROT</name>
<feature type="transmembrane region" description="Helical" evidence="9">
    <location>
        <begin position="140"/>
        <end position="160"/>
    </location>
</feature>
<dbReference type="CDD" id="cd06582">
    <property type="entry name" value="TM_PBP1_LivH_like"/>
    <property type="match status" value="1"/>
</dbReference>
<evidence type="ECO:0000256" key="3">
    <source>
        <dbReference type="ARBA" id="ARBA00022475"/>
    </source>
</evidence>
<evidence type="ECO:0000313" key="10">
    <source>
        <dbReference type="EMBL" id="KAA5614717.1"/>
    </source>
</evidence>
<proteinExistence type="inferred from homology"/>
<accession>A0A5M6J3N1</accession>
<dbReference type="EMBL" id="VWPK01000001">
    <property type="protein sequence ID" value="KAA5614717.1"/>
    <property type="molecule type" value="Genomic_DNA"/>
</dbReference>
<dbReference type="AlphaFoldDB" id="A0A5M6J3N1"/>
<evidence type="ECO:0000256" key="5">
    <source>
        <dbReference type="ARBA" id="ARBA00022970"/>
    </source>
</evidence>
<evidence type="ECO:0000256" key="2">
    <source>
        <dbReference type="ARBA" id="ARBA00022448"/>
    </source>
</evidence>
<evidence type="ECO:0000256" key="9">
    <source>
        <dbReference type="SAM" id="Phobius"/>
    </source>
</evidence>
<feature type="transmembrane region" description="Helical" evidence="9">
    <location>
        <begin position="87"/>
        <end position="107"/>
    </location>
</feature>
<dbReference type="Proteomes" id="UP000325255">
    <property type="component" value="Unassembled WGS sequence"/>
</dbReference>